<dbReference type="AlphaFoldDB" id="A0A2Z7CK75"/>
<proteinExistence type="predicted"/>
<sequence>MDTTAFCLHAKGSIDGFYDGNNQQVATVHLDEKYSSLYTQTQATVIQSQALQDQRLDNQLQAHLHQLVNQSLAHLDHQLMYQSQATVYPIVGYNVMHNQSTKNPDAEKRRK</sequence>
<dbReference type="EMBL" id="KQ995305">
    <property type="protein sequence ID" value="KZV47153.1"/>
    <property type="molecule type" value="Genomic_DNA"/>
</dbReference>
<name>A0A2Z7CK75_9LAMI</name>
<evidence type="ECO:0000313" key="2">
    <source>
        <dbReference type="Proteomes" id="UP000250235"/>
    </source>
</evidence>
<reference evidence="1 2" key="1">
    <citation type="journal article" date="2015" name="Proc. Natl. Acad. Sci. U.S.A.">
        <title>The resurrection genome of Boea hygrometrica: A blueprint for survival of dehydration.</title>
        <authorList>
            <person name="Xiao L."/>
            <person name="Yang G."/>
            <person name="Zhang L."/>
            <person name="Yang X."/>
            <person name="Zhao S."/>
            <person name="Ji Z."/>
            <person name="Zhou Q."/>
            <person name="Hu M."/>
            <person name="Wang Y."/>
            <person name="Chen M."/>
            <person name="Xu Y."/>
            <person name="Jin H."/>
            <person name="Xiao X."/>
            <person name="Hu G."/>
            <person name="Bao F."/>
            <person name="Hu Y."/>
            <person name="Wan P."/>
            <person name="Li L."/>
            <person name="Deng X."/>
            <person name="Kuang T."/>
            <person name="Xiang C."/>
            <person name="Zhu J.K."/>
            <person name="Oliver M.J."/>
            <person name="He Y."/>
        </authorList>
    </citation>
    <scope>NUCLEOTIDE SEQUENCE [LARGE SCALE GENOMIC DNA]</scope>
    <source>
        <strain evidence="2">cv. XS01</strain>
    </source>
</reference>
<keyword evidence="2" id="KW-1185">Reference proteome</keyword>
<accession>A0A2Z7CK75</accession>
<organism evidence="1 2">
    <name type="scientific">Dorcoceras hygrometricum</name>
    <dbReference type="NCBI Taxonomy" id="472368"/>
    <lineage>
        <taxon>Eukaryota</taxon>
        <taxon>Viridiplantae</taxon>
        <taxon>Streptophyta</taxon>
        <taxon>Embryophyta</taxon>
        <taxon>Tracheophyta</taxon>
        <taxon>Spermatophyta</taxon>
        <taxon>Magnoliopsida</taxon>
        <taxon>eudicotyledons</taxon>
        <taxon>Gunneridae</taxon>
        <taxon>Pentapetalae</taxon>
        <taxon>asterids</taxon>
        <taxon>lamiids</taxon>
        <taxon>Lamiales</taxon>
        <taxon>Gesneriaceae</taxon>
        <taxon>Didymocarpoideae</taxon>
        <taxon>Trichosporeae</taxon>
        <taxon>Loxocarpinae</taxon>
        <taxon>Dorcoceras</taxon>
    </lineage>
</organism>
<evidence type="ECO:0000313" key="1">
    <source>
        <dbReference type="EMBL" id="KZV47153.1"/>
    </source>
</evidence>
<protein>
    <submittedName>
        <fullName evidence="1">Uncharacterized protein</fullName>
    </submittedName>
</protein>
<dbReference type="Proteomes" id="UP000250235">
    <property type="component" value="Unassembled WGS sequence"/>
</dbReference>
<gene>
    <name evidence="1" type="ORF">F511_29364</name>
</gene>